<dbReference type="InterPro" id="IPR021368">
    <property type="entry name" value="T7SS_EccE"/>
</dbReference>
<sequence>MTGVPAALGHPPPGGSPTTGQRVTPATVSTGPDRWRDHRPRAGQIVATQVALAAPVAALGRGLPAMLAAAALAGALLFLAWCRVRRRWLYEWLSIGLGYATRRRTVTEDGGPAALLDLVAPDTVRHPVELAGSSAVLLDDPGGVVALLELGDRADLLGDGGQQLPSPASLLPADPGDGPPVRVQLVLSATPVTGAGGGPAATSYRQLTQGRVAGWERAVLAVRVTRAEGWSEQALRSTLASAVRRIVRRARPLTVRPLGEPAALRVFAELAHCDGRPVRESWQAVRSGGLLQTTFRLRRWPAPEAARQLVSRLLQLPATAVTVSLHADATATTGLTVRIGASTPAELSAAARALRALVTAAGGLVQRLDGAHLPGFAETLPLALPVPAATGEGAGLELPYGSAGLVVGANRHGSPVTVRLFRPESTRVMIVGGVRAAQLVTMRAMALGCRVVVQTTRPQLWQPFVRGVGTPGEPIPLLPPGRQVETGPGTPLSPVLVVLDAPPPTGGPRPGAAWQTTLLVRDELTPADADALGRSDLAVLQPLSRTEAGIAGAALGLGDSADGLTRIRHDMVAVVNRRALRWAVLAGTALEAQVVGRPSRDSTPAT</sequence>
<evidence type="ECO:0000256" key="1">
    <source>
        <dbReference type="SAM" id="MobiDB-lite"/>
    </source>
</evidence>
<dbReference type="EMBL" id="JAETXL010000004">
    <property type="protein sequence ID" value="MBL6276759.1"/>
    <property type="molecule type" value="Genomic_DNA"/>
</dbReference>
<protein>
    <submittedName>
        <fullName evidence="2">Type VII secretion protein EccE</fullName>
    </submittedName>
</protein>
<gene>
    <name evidence="2" type="primary">eccE</name>
    <name evidence="2" type="ORF">JMF97_11365</name>
</gene>
<reference evidence="2 3" key="1">
    <citation type="submission" date="2021-01" db="EMBL/GenBank/DDBJ databases">
        <title>Genome sequencing of Micromonospora fiedleri MG-37.</title>
        <authorList>
            <person name="Moreland P.E.J."/>
            <person name="Stach J.E.M."/>
        </authorList>
    </citation>
    <scope>NUCLEOTIDE SEQUENCE [LARGE SCALE GENOMIC DNA]</scope>
    <source>
        <strain evidence="2 3">MG-37</strain>
    </source>
</reference>
<feature type="compositionally biased region" description="Polar residues" evidence="1">
    <location>
        <begin position="21"/>
        <end position="30"/>
    </location>
</feature>
<evidence type="ECO:0000313" key="3">
    <source>
        <dbReference type="Proteomes" id="UP000661193"/>
    </source>
</evidence>
<name>A0ABS1ULM4_9ACTN</name>
<evidence type="ECO:0000313" key="2">
    <source>
        <dbReference type="EMBL" id="MBL6276759.1"/>
    </source>
</evidence>
<accession>A0ABS1ULM4</accession>
<comment type="caution">
    <text evidence="2">The sequence shown here is derived from an EMBL/GenBank/DDBJ whole genome shotgun (WGS) entry which is preliminary data.</text>
</comment>
<dbReference type="RefSeq" id="WP_203221565.1">
    <property type="nucleotide sequence ID" value="NZ_JAETXL010000004.1"/>
</dbReference>
<proteinExistence type="predicted"/>
<dbReference type="NCBIfam" id="TIGR03923">
    <property type="entry name" value="T7SS_EccE"/>
    <property type="match status" value="1"/>
</dbReference>
<feature type="region of interest" description="Disordered" evidence="1">
    <location>
        <begin position="1"/>
        <end position="37"/>
    </location>
</feature>
<keyword evidence="3" id="KW-1185">Reference proteome</keyword>
<organism evidence="2 3">
    <name type="scientific">Micromonospora fiedleri</name>
    <dbReference type="NCBI Taxonomy" id="1157498"/>
    <lineage>
        <taxon>Bacteria</taxon>
        <taxon>Bacillati</taxon>
        <taxon>Actinomycetota</taxon>
        <taxon>Actinomycetes</taxon>
        <taxon>Micromonosporales</taxon>
        <taxon>Micromonosporaceae</taxon>
        <taxon>Micromonospora</taxon>
    </lineage>
</organism>
<dbReference type="Proteomes" id="UP000661193">
    <property type="component" value="Unassembled WGS sequence"/>
</dbReference>